<reference evidence="1 2" key="1">
    <citation type="submission" date="2014-10" db="EMBL/GenBank/DDBJ databases">
        <title>Draft genome of the hookworm Ancylostoma caninum.</title>
        <authorList>
            <person name="Mitreva M."/>
        </authorList>
    </citation>
    <scope>NUCLEOTIDE SEQUENCE [LARGE SCALE GENOMIC DNA]</scope>
    <source>
        <strain evidence="1 2">Baltimore</strain>
    </source>
</reference>
<evidence type="ECO:0000313" key="1">
    <source>
        <dbReference type="EMBL" id="RCN27023.1"/>
    </source>
</evidence>
<feature type="non-terminal residue" evidence="1">
    <location>
        <position position="1"/>
    </location>
</feature>
<dbReference type="OrthoDB" id="5849729at2759"/>
<sequence length="155" mass="16868">ATTSKSQRKAEFLELAGVPAVTPQDINGLFKLIRSQFGCGSYSDDADRILAPNVIMVVSDNFAAYQNVWQQFETDSQNGWKCDDCPGTPAYVFLSATNDVAPQSLGVTYSISEAEDFELSSSMKAVNIFNSIVNGVCTMPLRSCCTYTVPNGCRH</sequence>
<proteinExistence type="predicted"/>
<dbReference type="AlphaFoldDB" id="A0A368F4M1"/>
<name>A0A368F4M1_ANCCA</name>
<gene>
    <name evidence="1" type="ORF">ANCCAN_27244</name>
</gene>
<keyword evidence="2" id="KW-1185">Reference proteome</keyword>
<dbReference type="Proteomes" id="UP000252519">
    <property type="component" value="Unassembled WGS sequence"/>
</dbReference>
<evidence type="ECO:0000313" key="2">
    <source>
        <dbReference type="Proteomes" id="UP000252519"/>
    </source>
</evidence>
<dbReference type="EMBL" id="JOJR01005237">
    <property type="protein sequence ID" value="RCN27023.1"/>
    <property type="molecule type" value="Genomic_DNA"/>
</dbReference>
<comment type="caution">
    <text evidence="1">The sequence shown here is derived from an EMBL/GenBank/DDBJ whole genome shotgun (WGS) entry which is preliminary data.</text>
</comment>
<protein>
    <submittedName>
        <fullName evidence="1">Uncharacterized protein</fullName>
    </submittedName>
</protein>
<accession>A0A368F4M1</accession>
<organism evidence="1 2">
    <name type="scientific">Ancylostoma caninum</name>
    <name type="common">Dog hookworm</name>
    <dbReference type="NCBI Taxonomy" id="29170"/>
    <lineage>
        <taxon>Eukaryota</taxon>
        <taxon>Metazoa</taxon>
        <taxon>Ecdysozoa</taxon>
        <taxon>Nematoda</taxon>
        <taxon>Chromadorea</taxon>
        <taxon>Rhabditida</taxon>
        <taxon>Rhabditina</taxon>
        <taxon>Rhabditomorpha</taxon>
        <taxon>Strongyloidea</taxon>
        <taxon>Ancylostomatidae</taxon>
        <taxon>Ancylostomatinae</taxon>
        <taxon>Ancylostoma</taxon>
    </lineage>
</organism>